<dbReference type="AlphaFoldDB" id="A0A1D1VFN3"/>
<keyword evidence="8" id="KW-1185">Reference proteome</keyword>
<feature type="domain" description="THAP-type" evidence="6">
    <location>
        <begin position="1"/>
        <end position="94"/>
    </location>
</feature>
<proteinExistence type="predicted"/>
<gene>
    <name evidence="7" type="primary">RvY_10696-1</name>
    <name evidence="7" type="synonym">RvY_10696.1</name>
    <name evidence="7" type="ORF">RvY_10696</name>
</gene>
<protein>
    <recommendedName>
        <fullName evidence="6">THAP-type domain-containing protein</fullName>
    </recommendedName>
</protein>
<keyword evidence="1" id="KW-0479">Metal-binding</keyword>
<dbReference type="InterPro" id="IPR052224">
    <property type="entry name" value="THAP_domain_protein"/>
</dbReference>
<dbReference type="InterPro" id="IPR006612">
    <property type="entry name" value="THAP_Znf"/>
</dbReference>
<dbReference type="GO" id="GO:0003677">
    <property type="term" value="F:DNA binding"/>
    <property type="evidence" value="ECO:0007669"/>
    <property type="project" value="UniProtKB-UniRule"/>
</dbReference>
<evidence type="ECO:0000256" key="5">
    <source>
        <dbReference type="PROSITE-ProRule" id="PRU00309"/>
    </source>
</evidence>
<dbReference type="SMART" id="SM00692">
    <property type="entry name" value="DM3"/>
    <property type="match status" value="1"/>
</dbReference>
<keyword evidence="4 5" id="KW-0238">DNA-binding</keyword>
<evidence type="ECO:0000313" key="8">
    <source>
        <dbReference type="Proteomes" id="UP000186922"/>
    </source>
</evidence>
<dbReference type="SMART" id="SM00980">
    <property type="entry name" value="THAP"/>
    <property type="match status" value="1"/>
</dbReference>
<accession>A0A1D1VFN3</accession>
<dbReference type="InterPro" id="IPR038441">
    <property type="entry name" value="THAP_Znf_sf"/>
</dbReference>
<evidence type="ECO:0000313" key="7">
    <source>
        <dbReference type="EMBL" id="GAU99740.1"/>
    </source>
</evidence>
<keyword evidence="2 5" id="KW-0863">Zinc-finger</keyword>
<organism evidence="7 8">
    <name type="scientific">Ramazzottius varieornatus</name>
    <name type="common">Water bear</name>
    <name type="synonym">Tardigrade</name>
    <dbReference type="NCBI Taxonomy" id="947166"/>
    <lineage>
        <taxon>Eukaryota</taxon>
        <taxon>Metazoa</taxon>
        <taxon>Ecdysozoa</taxon>
        <taxon>Tardigrada</taxon>
        <taxon>Eutardigrada</taxon>
        <taxon>Parachela</taxon>
        <taxon>Hypsibioidea</taxon>
        <taxon>Ramazzottiidae</taxon>
        <taxon>Ramazzottius</taxon>
    </lineage>
</organism>
<dbReference type="OrthoDB" id="6780995at2759"/>
<sequence length="118" mass="13804">MPSKVQCYVPGCRSGIPSEKPNGHLSFFKFPRDEKRLKEWTRNIRRDKEPNKHDRVCSKHFADRFFKRQCIKAQDNGGKQQRATLTNDAVATIFPGYPSYLADLPTPRKPPRKRFLEK</sequence>
<name>A0A1D1VFN3_RAMVA</name>
<evidence type="ECO:0000259" key="6">
    <source>
        <dbReference type="PROSITE" id="PS50950"/>
    </source>
</evidence>
<dbReference type="SUPFAM" id="SSF57716">
    <property type="entry name" value="Glucocorticoid receptor-like (DNA-binding domain)"/>
    <property type="match status" value="1"/>
</dbReference>
<reference evidence="7 8" key="1">
    <citation type="journal article" date="2016" name="Nat. Commun.">
        <title>Extremotolerant tardigrade genome and improved radiotolerance of human cultured cells by tardigrade-unique protein.</title>
        <authorList>
            <person name="Hashimoto T."/>
            <person name="Horikawa D.D."/>
            <person name="Saito Y."/>
            <person name="Kuwahara H."/>
            <person name="Kozuka-Hata H."/>
            <person name="Shin-I T."/>
            <person name="Minakuchi Y."/>
            <person name="Ohishi K."/>
            <person name="Motoyama A."/>
            <person name="Aizu T."/>
            <person name="Enomoto A."/>
            <person name="Kondo K."/>
            <person name="Tanaka S."/>
            <person name="Hara Y."/>
            <person name="Koshikawa S."/>
            <person name="Sagara H."/>
            <person name="Miura T."/>
            <person name="Yokobori S."/>
            <person name="Miyagawa K."/>
            <person name="Suzuki Y."/>
            <person name="Kubo T."/>
            <person name="Oyama M."/>
            <person name="Kohara Y."/>
            <person name="Fujiyama A."/>
            <person name="Arakawa K."/>
            <person name="Katayama T."/>
            <person name="Toyoda A."/>
            <person name="Kunieda T."/>
        </authorList>
    </citation>
    <scope>NUCLEOTIDE SEQUENCE [LARGE SCALE GENOMIC DNA]</scope>
    <source>
        <strain evidence="7 8">YOKOZUNA-1</strain>
    </source>
</reference>
<evidence type="ECO:0000256" key="1">
    <source>
        <dbReference type="ARBA" id="ARBA00022723"/>
    </source>
</evidence>
<dbReference type="Gene3D" id="6.20.210.20">
    <property type="entry name" value="THAP domain"/>
    <property type="match status" value="1"/>
</dbReference>
<comment type="caution">
    <text evidence="7">The sequence shown here is derived from an EMBL/GenBank/DDBJ whole genome shotgun (WGS) entry which is preliminary data.</text>
</comment>
<evidence type="ECO:0000256" key="4">
    <source>
        <dbReference type="ARBA" id="ARBA00023125"/>
    </source>
</evidence>
<dbReference type="PROSITE" id="PS50950">
    <property type="entry name" value="ZF_THAP"/>
    <property type="match status" value="1"/>
</dbReference>
<dbReference type="PANTHER" id="PTHR46927:SF3">
    <property type="entry name" value="THAP-TYPE DOMAIN-CONTAINING PROTEIN"/>
    <property type="match status" value="1"/>
</dbReference>
<evidence type="ECO:0000256" key="3">
    <source>
        <dbReference type="ARBA" id="ARBA00022833"/>
    </source>
</evidence>
<dbReference type="GO" id="GO:0008270">
    <property type="term" value="F:zinc ion binding"/>
    <property type="evidence" value="ECO:0007669"/>
    <property type="project" value="UniProtKB-KW"/>
</dbReference>
<dbReference type="Pfam" id="PF05485">
    <property type="entry name" value="THAP"/>
    <property type="match status" value="1"/>
</dbReference>
<dbReference type="PANTHER" id="PTHR46927">
    <property type="entry name" value="AGAP005574-PA"/>
    <property type="match status" value="1"/>
</dbReference>
<dbReference type="EMBL" id="BDGG01000005">
    <property type="protein sequence ID" value="GAU99740.1"/>
    <property type="molecule type" value="Genomic_DNA"/>
</dbReference>
<keyword evidence="3" id="KW-0862">Zinc</keyword>
<evidence type="ECO:0000256" key="2">
    <source>
        <dbReference type="ARBA" id="ARBA00022771"/>
    </source>
</evidence>
<dbReference type="Proteomes" id="UP000186922">
    <property type="component" value="Unassembled WGS sequence"/>
</dbReference>